<dbReference type="EMBL" id="FNRF01000001">
    <property type="protein sequence ID" value="SEA09376.1"/>
    <property type="molecule type" value="Genomic_DNA"/>
</dbReference>
<dbReference type="SUPFAM" id="SSF52777">
    <property type="entry name" value="CoA-dependent acyltransferases"/>
    <property type="match status" value="1"/>
</dbReference>
<dbReference type="PANTHER" id="PTHR38474">
    <property type="entry name" value="SLR0299 PROTEIN"/>
    <property type="match status" value="1"/>
</dbReference>
<dbReference type="NCBIfam" id="NF040637">
    <property type="entry name" value="CatA_like_2"/>
    <property type="match status" value="1"/>
</dbReference>
<keyword evidence="1" id="KW-0808">Transferase</keyword>
<organism evidence="1 2">
    <name type="scientific">Xylanibacter ruminicola</name>
    <name type="common">Prevotella ruminicola</name>
    <dbReference type="NCBI Taxonomy" id="839"/>
    <lineage>
        <taxon>Bacteria</taxon>
        <taxon>Pseudomonadati</taxon>
        <taxon>Bacteroidota</taxon>
        <taxon>Bacteroidia</taxon>
        <taxon>Bacteroidales</taxon>
        <taxon>Prevotellaceae</taxon>
        <taxon>Xylanibacter</taxon>
    </lineage>
</organism>
<dbReference type="RefSeq" id="WP_074760173.1">
    <property type="nucleotide sequence ID" value="NZ_FNRF01000001.1"/>
</dbReference>
<proteinExistence type="predicted"/>
<name>A0A1H3YCR7_XYLRU</name>
<dbReference type="OrthoDB" id="9801766at2"/>
<dbReference type="InterPro" id="IPR023213">
    <property type="entry name" value="CAT-like_dom_sf"/>
</dbReference>
<dbReference type="AlphaFoldDB" id="A0A1H3YCR7"/>
<dbReference type="Proteomes" id="UP000182257">
    <property type="component" value="Unassembled WGS sequence"/>
</dbReference>
<dbReference type="Pfam" id="PF00302">
    <property type="entry name" value="CAT"/>
    <property type="match status" value="1"/>
</dbReference>
<dbReference type="Gene3D" id="3.30.559.10">
    <property type="entry name" value="Chloramphenicol acetyltransferase-like domain"/>
    <property type="match status" value="1"/>
</dbReference>
<dbReference type="PANTHER" id="PTHR38474:SF1">
    <property type="entry name" value="SLR0299 PROTEIN"/>
    <property type="match status" value="1"/>
</dbReference>
<gene>
    <name evidence="1" type="ORF">SAMN05216462_0600</name>
</gene>
<dbReference type="InterPro" id="IPR001707">
    <property type="entry name" value="Cmp_AcTrfase"/>
</dbReference>
<accession>A0A1H3YCR7</accession>
<protein>
    <submittedName>
        <fullName evidence="1">Chloramphenicol O-acetyltransferase type A</fullName>
    </submittedName>
</protein>
<evidence type="ECO:0000313" key="1">
    <source>
        <dbReference type="EMBL" id="SEA09376.1"/>
    </source>
</evidence>
<dbReference type="SMART" id="SM01059">
    <property type="entry name" value="CAT"/>
    <property type="match status" value="1"/>
</dbReference>
<reference evidence="1 2" key="1">
    <citation type="submission" date="2016-10" db="EMBL/GenBank/DDBJ databases">
        <authorList>
            <person name="de Groot N.N."/>
        </authorList>
    </citation>
    <scope>NUCLEOTIDE SEQUENCE [LARGE SCALE GENOMIC DNA]</scope>
    <source>
        <strain evidence="1 2">D31d</strain>
    </source>
</reference>
<evidence type="ECO:0000313" key="2">
    <source>
        <dbReference type="Proteomes" id="UP000182257"/>
    </source>
</evidence>
<dbReference type="GO" id="GO:0008811">
    <property type="term" value="F:chloramphenicol O-acetyltransferase activity"/>
    <property type="evidence" value="ECO:0007669"/>
    <property type="project" value="InterPro"/>
</dbReference>
<sequence length="205" mass="23649">MKQEVNPQDTSRAKAFGLWMKSPVPMVTFTKTFDVTRLYKVCKRRGVKFNTLLCWCMGRAAVDRPEFYLLPEIGKLYKYDRLAINVIVNHKKGDICSCDVPYSDDFNQFAADYDRMTQTAIDTCESSFDEEAMIIGTSAMTATQLDSIVNQYSGVFNNPFLAWGRYRKSWFKVWLPISMQFHHAQMDGGHAAQFLENLQQIINHL</sequence>